<dbReference type="PANTHER" id="PTHR48111:SF36">
    <property type="entry name" value="TRANSCRIPTIONAL REGULATORY PROTEIN CUTR"/>
    <property type="match status" value="1"/>
</dbReference>
<evidence type="ECO:0000256" key="3">
    <source>
        <dbReference type="PROSITE-ProRule" id="PRU01091"/>
    </source>
</evidence>
<organism evidence="6">
    <name type="scientific">uncultured Acidimicrobiales bacterium</name>
    <dbReference type="NCBI Taxonomy" id="310071"/>
    <lineage>
        <taxon>Bacteria</taxon>
        <taxon>Bacillati</taxon>
        <taxon>Actinomycetota</taxon>
        <taxon>Acidimicrobiia</taxon>
        <taxon>Acidimicrobiales</taxon>
        <taxon>environmental samples</taxon>
    </lineage>
</organism>
<dbReference type="InterPro" id="IPR001789">
    <property type="entry name" value="Sig_transdc_resp-reg_receiver"/>
</dbReference>
<evidence type="ECO:0000256" key="2">
    <source>
        <dbReference type="PROSITE-ProRule" id="PRU00169"/>
    </source>
</evidence>
<dbReference type="GO" id="GO:0000156">
    <property type="term" value="F:phosphorelay response regulator activity"/>
    <property type="evidence" value="ECO:0007669"/>
    <property type="project" value="TreeGrafter"/>
</dbReference>
<sequence>MARNEPHAEDRRNLAVLVVEDDEKLGPLVERGLARAGFAPWLLGTGRDALETTLAQRFAAIVLDIGLPDTSGLDVCRTLRDRGDITPILVLTAASSVPDRVLGLNTGADDYMVKPFAFDELVARLDALVRRRLKVGYSEVVTVGDLEIDPRRNQVRRAGVVIPLRPQEFRVLMV</sequence>
<dbReference type="PROSITE" id="PS51755">
    <property type="entry name" value="OMPR_PHOB"/>
    <property type="match status" value="1"/>
</dbReference>
<feature type="DNA-binding region" description="OmpR/PhoB-type" evidence="3">
    <location>
        <begin position="138"/>
        <end position="174"/>
    </location>
</feature>
<feature type="modified residue" description="4-aspartylphosphate" evidence="2">
    <location>
        <position position="64"/>
    </location>
</feature>
<keyword evidence="2" id="KW-0597">Phosphoprotein</keyword>
<dbReference type="InterPro" id="IPR001867">
    <property type="entry name" value="OmpR/PhoB-type_DNA-bd"/>
</dbReference>
<dbReference type="Gene3D" id="3.40.50.2300">
    <property type="match status" value="1"/>
</dbReference>
<evidence type="ECO:0000256" key="1">
    <source>
        <dbReference type="ARBA" id="ARBA00023125"/>
    </source>
</evidence>
<name>A0A6J4IGZ3_9ACTN</name>
<protein>
    <submittedName>
        <fullName evidence="6">Two-component transcriptional response regulator, LuxR family</fullName>
    </submittedName>
</protein>
<gene>
    <name evidence="6" type="ORF">AVDCRST_MAG10-2124</name>
</gene>
<dbReference type="SMART" id="SM00448">
    <property type="entry name" value="REC"/>
    <property type="match status" value="1"/>
</dbReference>
<dbReference type="Gene3D" id="1.10.10.10">
    <property type="entry name" value="Winged helix-like DNA-binding domain superfamily/Winged helix DNA-binding domain"/>
    <property type="match status" value="1"/>
</dbReference>
<dbReference type="GO" id="GO:0006355">
    <property type="term" value="P:regulation of DNA-templated transcription"/>
    <property type="evidence" value="ECO:0007669"/>
    <property type="project" value="InterPro"/>
</dbReference>
<dbReference type="SUPFAM" id="SSF52172">
    <property type="entry name" value="CheY-like"/>
    <property type="match status" value="1"/>
</dbReference>
<feature type="non-terminal residue" evidence="6">
    <location>
        <position position="174"/>
    </location>
</feature>
<dbReference type="AlphaFoldDB" id="A0A6J4IGZ3"/>
<reference evidence="6" key="1">
    <citation type="submission" date="2020-02" db="EMBL/GenBank/DDBJ databases">
        <authorList>
            <person name="Meier V. D."/>
        </authorList>
    </citation>
    <scope>NUCLEOTIDE SEQUENCE</scope>
    <source>
        <strain evidence="6">AVDCRST_MAG10</strain>
    </source>
</reference>
<feature type="domain" description="Response regulatory" evidence="4">
    <location>
        <begin position="15"/>
        <end position="129"/>
    </location>
</feature>
<dbReference type="GO" id="GO:0032993">
    <property type="term" value="C:protein-DNA complex"/>
    <property type="evidence" value="ECO:0007669"/>
    <property type="project" value="TreeGrafter"/>
</dbReference>
<dbReference type="PANTHER" id="PTHR48111">
    <property type="entry name" value="REGULATOR OF RPOS"/>
    <property type="match status" value="1"/>
</dbReference>
<evidence type="ECO:0000259" key="4">
    <source>
        <dbReference type="PROSITE" id="PS50110"/>
    </source>
</evidence>
<evidence type="ECO:0000313" key="6">
    <source>
        <dbReference type="EMBL" id="CAA9250124.1"/>
    </source>
</evidence>
<dbReference type="GO" id="GO:0005829">
    <property type="term" value="C:cytosol"/>
    <property type="evidence" value="ECO:0007669"/>
    <property type="project" value="TreeGrafter"/>
</dbReference>
<dbReference type="InterPro" id="IPR011006">
    <property type="entry name" value="CheY-like_superfamily"/>
</dbReference>
<dbReference type="EMBL" id="CADCTB010000134">
    <property type="protein sequence ID" value="CAA9250124.1"/>
    <property type="molecule type" value="Genomic_DNA"/>
</dbReference>
<accession>A0A6J4IGZ3</accession>
<dbReference type="InterPro" id="IPR036388">
    <property type="entry name" value="WH-like_DNA-bd_sf"/>
</dbReference>
<feature type="domain" description="OmpR/PhoB-type" evidence="5">
    <location>
        <begin position="138"/>
        <end position="174"/>
    </location>
</feature>
<dbReference type="PROSITE" id="PS50110">
    <property type="entry name" value="RESPONSE_REGULATORY"/>
    <property type="match status" value="1"/>
</dbReference>
<dbReference type="Pfam" id="PF00072">
    <property type="entry name" value="Response_reg"/>
    <property type="match status" value="1"/>
</dbReference>
<proteinExistence type="predicted"/>
<dbReference type="Gene3D" id="6.10.250.690">
    <property type="match status" value="1"/>
</dbReference>
<evidence type="ECO:0000259" key="5">
    <source>
        <dbReference type="PROSITE" id="PS51755"/>
    </source>
</evidence>
<dbReference type="GO" id="GO:0000976">
    <property type="term" value="F:transcription cis-regulatory region binding"/>
    <property type="evidence" value="ECO:0007669"/>
    <property type="project" value="TreeGrafter"/>
</dbReference>
<dbReference type="InterPro" id="IPR039420">
    <property type="entry name" value="WalR-like"/>
</dbReference>
<keyword evidence="1 3" id="KW-0238">DNA-binding</keyword>